<evidence type="ECO:0000256" key="6">
    <source>
        <dbReference type="ARBA" id="ARBA00023136"/>
    </source>
</evidence>
<dbReference type="Gene3D" id="1.20.1540.10">
    <property type="entry name" value="Rhomboid-like"/>
    <property type="match status" value="1"/>
</dbReference>
<evidence type="ECO:0000256" key="2">
    <source>
        <dbReference type="ARBA" id="ARBA00009045"/>
    </source>
</evidence>
<dbReference type="GO" id="GO:0006508">
    <property type="term" value="P:proteolysis"/>
    <property type="evidence" value="ECO:0007669"/>
    <property type="project" value="UniProtKB-KW"/>
</dbReference>
<keyword evidence="6 8" id="KW-0472">Membrane</keyword>
<dbReference type="RefSeq" id="WP_144992239.1">
    <property type="nucleotide sequence ID" value="NZ_CP036281.1"/>
</dbReference>
<sequence>MGLENRGYMQDEPSFFGGPSSGSADRLIITIIIINVVVFLLQNMSVTVGEQVTYWLMLRNQELFQGQIWRVVTYGFCHGGFFHILFNMFNLYIFGRLLSQSMKTSEFLAFYLVAIVVGGLAQVVVNFGFDAIVIGASAGVSGLLLLAAMKFPRMKLLLMGIIPIELRWLAIGFFVLSLLSAGNTASGTAHAAHLGGAVFGIAYQYFHWNLSSLFEGRESVSKLKGIFSRKPKLKIHTPTGPSKKQVQLNEEVDRILAKIHEEGEASLTSKERKTLEKASKQYRQLNK</sequence>
<dbReference type="EMBL" id="CP036281">
    <property type="protein sequence ID" value="QDU78462.1"/>
    <property type="molecule type" value="Genomic_DNA"/>
</dbReference>
<feature type="transmembrane region" description="Helical" evidence="8">
    <location>
        <begin position="156"/>
        <end position="179"/>
    </location>
</feature>
<evidence type="ECO:0000256" key="3">
    <source>
        <dbReference type="ARBA" id="ARBA00022692"/>
    </source>
</evidence>
<dbReference type="SUPFAM" id="SSF144091">
    <property type="entry name" value="Rhomboid-like"/>
    <property type="match status" value="1"/>
</dbReference>
<evidence type="ECO:0000259" key="9">
    <source>
        <dbReference type="Pfam" id="PF01694"/>
    </source>
</evidence>
<feature type="compositionally biased region" description="Basic and acidic residues" evidence="7">
    <location>
        <begin position="267"/>
        <end position="279"/>
    </location>
</feature>
<comment type="subcellular location">
    <subcellularLocation>
        <location evidence="1">Membrane</location>
        <topology evidence="1">Multi-pass membrane protein</topology>
    </subcellularLocation>
</comment>
<dbReference type="AlphaFoldDB" id="A0A518CGV8"/>
<proteinExistence type="inferred from homology"/>
<dbReference type="Proteomes" id="UP000317178">
    <property type="component" value="Chromosome"/>
</dbReference>
<gene>
    <name evidence="11" type="primary">glpG_1</name>
    <name evidence="11" type="ORF">Pla110_01660</name>
</gene>
<keyword evidence="12" id="KW-1185">Reference proteome</keyword>
<evidence type="ECO:0000256" key="8">
    <source>
        <dbReference type="SAM" id="Phobius"/>
    </source>
</evidence>
<evidence type="ECO:0000256" key="7">
    <source>
        <dbReference type="SAM" id="MobiDB-lite"/>
    </source>
</evidence>
<evidence type="ECO:0000256" key="4">
    <source>
        <dbReference type="ARBA" id="ARBA00022801"/>
    </source>
</evidence>
<dbReference type="InterPro" id="IPR050925">
    <property type="entry name" value="Rhomboid_protease_S54"/>
</dbReference>
<accession>A0A518CGV8</accession>
<feature type="transmembrane region" description="Helical" evidence="8">
    <location>
        <begin position="107"/>
        <end position="125"/>
    </location>
</feature>
<dbReference type="InterPro" id="IPR046483">
    <property type="entry name" value="DUF6576"/>
</dbReference>
<dbReference type="InterPro" id="IPR035952">
    <property type="entry name" value="Rhomboid-like_sf"/>
</dbReference>
<reference evidence="11 12" key="1">
    <citation type="submission" date="2019-02" db="EMBL/GenBank/DDBJ databases">
        <title>Deep-cultivation of Planctomycetes and their phenomic and genomic characterization uncovers novel biology.</title>
        <authorList>
            <person name="Wiegand S."/>
            <person name="Jogler M."/>
            <person name="Boedeker C."/>
            <person name="Pinto D."/>
            <person name="Vollmers J."/>
            <person name="Rivas-Marin E."/>
            <person name="Kohn T."/>
            <person name="Peeters S.H."/>
            <person name="Heuer A."/>
            <person name="Rast P."/>
            <person name="Oberbeckmann S."/>
            <person name="Bunk B."/>
            <person name="Jeske O."/>
            <person name="Meyerdierks A."/>
            <person name="Storesund J.E."/>
            <person name="Kallscheuer N."/>
            <person name="Luecker S."/>
            <person name="Lage O.M."/>
            <person name="Pohl T."/>
            <person name="Merkel B.J."/>
            <person name="Hornburger P."/>
            <person name="Mueller R.-W."/>
            <person name="Bruemmer F."/>
            <person name="Labrenz M."/>
            <person name="Spormann A.M."/>
            <person name="Op den Camp H."/>
            <person name="Overmann J."/>
            <person name="Amann R."/>
            <person name="Jetten M.S.M."/>
            <person name="Mascher T."/>
            <person name="Medema M.H."/>
            <person name="Devos D.P."/>
            <person name="Kaster A.-K."/>
            <person name="Ovreas L."/>
            <person name="Rohde M."/>
            <person name="Galperin M.Y."/>
            <person name="Jogler C."/>
        </authorList>
    </citation>
    <scope>NUCLEOTIDE SEQUENCE [LARGE SCALE GENOMIC DNA]</scope>
    <source>
        <strain evidence="11 12">Pla110</strain>
    </source>
</reference>
<evidence type="ECO:0000313" key="12">
    <source>
        <dbReference type="Proteomes" id="UP000317178"/>
    </source>
</evidence>
<evidence type="ECO:0000256" key="5">
    <source>
        <dbReference type="ARBA" id="ARBA00022989"/>
    </source>
</evidence>
<feature type="domain" description="Peptidase S54 rhomboid" evidence="9">
    <location>
        <begin position="66"/>
        <end position="207"/>
    </location>
</feature>
<feature type="transmembrane region" description="Helical" evidence="8">
    <location>
        <begin position="131"/>
        <end position="149"/>
    </location>
</feature>
<protein>
    <submittedName>
        <fullName evidence="11">Rhomboid protease GlpG</fullName>
        <ecNumber evidence="11">3.4.21.105</ecNumber>
    </submittedName>
</protein>
<feature type="region of interest" description="Disordered" evidence="7">
    <location>
        <begin position="267"/>
        <end position="287"/>
    </location>
</feature>
<evidence type="ECO:0000256" key="1">
    <source>
        <dbReference type="ARBA" id="ARBA00004141"/>
    </source>
</evidence>
<dbReference type="EC" id="3.4.21.105" evidence="11"/>
<dbReference type="GO" id="GO:0016020">
    <property type="term" value="C:membrane"/>
    <property type="evidence" value="ECO:0007669"/>
    <property type="project" value="UniProtKB-SubCell"/>
</dbReference>
<keyword evidence="11" id="KW-0645">Protease</keyword>
<evidence type="ECO:0000259" key="10">
    <source>
        <dbReference type="Pfam" id="PF20216"/>
    </source>
</evidence>
<keyword evidence="5 8" id="KW-1133">Transmembrane helix</keyword>
<dbReference type="InterPro" id="IPR022764">
    <property type="entry name" value="Peptidase_S54_rhomboid_dom"/>
</dbReference>
<feature type="transmembrane region" description="Helical" evidence="8">
    <location>
        <begin position="27"/>
        <end position="48"/>
    </location>
</feature>
<feature type="domain" description="DUF6576" evidence="10">
    <location>
        <begin position="244"/>
        <end position="281"/>
    </location>
</feature>
<keyword evidence="3 8" id="KW-0812">Transmembrane</keyword>
<dbReference type="KEGG" id="plon:Pla110_01660"/>
<organism evidence="11 12">
    <name type="scientific">Polystyrenella longa</name>
    <dbReference type="NCBI Taxonomy" id="2528007"/>
    <lineage>
        <taxon>Bacteria</taxon>
        <taxon>Pseudomonadati</taxon>
        <taxon>Planctomycetota</taxon>
        <taxon>Planctomycetia</taxon>
        <taxon>Planctomycetales</taxon>
        <taxon>Planctomycetaceae</taxon>
        <taxon>Polystyrenella</taxon>
    </lineage>
</organism>
<dbReference type="Pfam" id="PF20216">
    <property type="entry name" value="DUF6576"/>
    <property type="match status" value="1"/>
</dbReference>
<name>A0A518CGV8_9PLAN</name>
<dbReference type="GO" id="GO:0004252">
    <property type="term" value="F:serine-type endopeptidase activity"/>
    <property type="evidence" value="ECO:0007669"/>
    <property type="project" value="InterPro"/>
</dbReference>
<comment type="similarity">
    <text evidence="2">Belongs to the peptidase S54 family.</text>
</comment>
<dbReference type="Pfam" id="PF01694">
    <property type="entry name" value="Rhomboid"/>
    <property type="match status" value="1"/>
</dbReference>
<dbReference type="PANTHER" id="PTHR43731:SF14">
    <property type="entry name" value="PRESENILIN-ASSOCIATED RHOMBOID-LIKE PROTEIN, MITOCHONDRIAL"/>
    <property type="match status" value="1"/>
</dbReference>
<dbReference type="PANTHER" id="PTHR43731">
    <property type="entry name" value="RHOMBOID PROTEASE"/>
    <property type="match status" value="1"/>
</dbReference>
<feature type="transmembrane region" description="Helical" evidence="8">
    <location>
        <begin position="191"/>
        <end position="208"/>
    </location>
</feature>
<feature type="transmembrane region" description="Helical" evidence="8">
    <location>
        <begin position="68"/>
        <end position="95"/>
    </location>
</feature>
<keyword evidence="4 11" id="KW-0378">Hydrolase</keyword>
<dbReference type="OrthoDB" id="9813074at2"/>
<evidence type="ECO:0000313" key="11">
    <source>
        <dbReference type="EMBL" id="QDU78462.1"/>
    </source>
</evidence>